<organism evidence="2 3">
    <name type="scientific">Taxus chinensis</name>
    <name type="common">Chinese yew</name>
    <name type="synonym">Taxus wallichiana var. chinensis</name>
    <dbReference type="NCBI Taxonomy" id="29808"/>
    <lineage>
        <taxon>Eukaryota</taxon>
        <taxon>Viridiplantae</taxon>
        <taxon>Streptophyta</taxon>
        <taxon>Embryophyta</taxon>
        <taxon>Tracheophyta</taxon>
        <taxon>Spermatophyta</taxon>
        <taxon>Pinopsida</taxon>
        <taxon>Pinidae</taxon>
        <taxon>Conifers II</taxon>
        <taxon>Cupressales</taxon>
        <taxon>Taxaceae</taxon>
        <taxon>Taxus</taxon>
    </lineage>
</organism>
<evidence type="ECO:0000259" key="1">
    <source>
        <dbReference type="Pfam" id="PF04059"/>
    </source>
</evidence>
<sequence length="186" mass="22048">LDMCLNILDSHCAQFNQNIMEANEPFSEYDFMYFPIDFKNRCNLGYAFANFTSAKATWKLYREFHMHQWAIFNSKKICEITYARLQGRRLLEDHFRNARLECDTDNYLPLVFDPPRNGKNLTVTRVIRGQWEAKNDSNKHQLEHHYRQTRGKNYSRVNSDCHSSGPKQTLYRVKNVAAAHEFNIQS</sequence>
<feature type="non-terminal residue" evidence="2">
    <location>
        <position position="1"/>
    </location>
</feature>
<keyword evidence="3" id="KW-1185">Reference proteome</keyword>
<accession>A0AA38CHA0</accession>
<proteinExistence type="predicted"/>
<name>A0AA38CHA0_TAXCH</name>
<dbReference type="AlphaFoldDB" id="A0AA38CHA0"/>
<reference evidence="2 3" key="1">
    <citation type="journal article" date="2021" name="Nat. Plants">
        <title>The Taxus genome provides insights into paclitaxel biosynthesis.</title>
        <authorList>
            <person name="Xiong X."/>
            <person name="Gou J."/>
            <person name="Liao Q."/>
            <person name="Li Y."/>
            <person name="Zhou Q."/>
            <person name="Bi G."/>
            <person name="Li C."/>
            <person name="Du R."/>
            <person name="Wang X."/>
            <person name="Sun T."/>
            <person name="Guo L."/>
            <person name="Liang H."/>
            <person name="Lu P."/>
            <person name="Wu Y."/>
            <person name="Zhang Z."/>
            <person name="Ro D.K."/>
            <person name="Shang Y."/>
            <person name="Huang S."/>
            <person name="Yan J."/>
        </authorList>
    </citation>
    <scope>NUCLEOTIDE SEQUENCE [LARGE SCALE GENOMIC DNA]</scope>
    <source>
        <strain evidence="2">Ta-2019</strain>
    </source>
</reference>
<feature type="domain" description="Mei2-like C-terminal RNA recognition motif" evidence="1">
    <location>
        <begin position="26"/>
        <end position="96"/>
    </location>
</feature>
<dbReference type="Pfam" id="PF04059">
    <property type="entry name" value="RRM_2"/>
    <property type="match status" value="1"/>
</dbReference>
<evidence type="ECO:0000313" key="2">
    <source>
        <dbReference type="EMBL" id="KAH9299266.1"/>
    </source>
</evidence>
<dbReference type="EMBL" id="JAHRHJ020000010">
    <property type="protein sequence ID" value="KAH9299266.1"/>
    <property type="molecule type" value="Genomic_DNA"/>
</dbReference>
<protein>
    <recommendedName>
        <fullName evidence="1">Mei2-like C-terminal RNA recognition motif domain-containing protein</fullName>
    </recommendedName>
</protein>
<gene>
    <name evidence="2" type="ORF">KI387_030948</name>
</gene>
<dbReference type="Proteomes" id="UP000824469">
    <property type="component" value="Unassembled WGS sequence"/>
</dbReference>
<evidence type="ECO:0000313" key="3">
    <source>
        <dbReference type="Proteomes" id="UP000824469"/>
    </source>
</evidence>
<comment type="caution">
    <text evidence="2">The sequence shown here is derived from an EMBL/GenBank/DDBJ whole genome shotgun (WGS) entry which is preliminary data.</text>
</comment>
<dbReference type="InterPro" id="IPR007201">
    <property type="entry name" value="Mei2-like_Rrm_C"/>
</dbReference>
<dbReference type="OMA" id="AHEFNIQ"/>